<evidence type="ECO:0000313" key="2">
    <source>
        <dbReference type="EMBL" id="KAE8336099.1"/>
    </source>
</evidence>
<protein>
    <recommendedName>
        <fullName evidence="1">Apple domain-containing protein</fullName>
    </recommendedName>
</protein>
<evidence type="ECO:0000259" key="1">
    <source>
        <dbReference type="Pfam" id="PF00024"/>
    </source>
</evidence>
<feature type="domain" description="Apple" evidence="1">
    <location>
        <begin position="70"/>
        <end position="137"/>
    </location>
</feature>
<name>A0A5N6XV64_9EURO</name>
<dbReference type="Proteomes" id="UP000325558">
    <property type="component" value="Unassembled WGS sequence"/>
</dbReference>
<sequence>MTVRKDQPDGCTIELADYHKRAQAPEDEIEIWKKKDRDSATQIIDLTKQIKELEEKISQAGKPTISYGYSNEITRKKVASACDCMKLCATYTTCKWAHFSRSAGSSRDCVLYSNARMRSCVPRIARHGVYSMYEPGCQWWANGFAW</sequence>
<organism evidence="2">
    <name type="scientific">Aspergillus arachidicola</name>
    <dbReference type="NCBI Taxonomy" id="656916"/>
    <lineage>
        <taxon>Eukaryota</taxon>
        <taxon>Fungi</taxon>
        <taxon>Dikarya</taxon>
        <taxon>Ascomycota</taxon>
        <taxon>Pezizomycotina</taxon>
        <taxon>Eurotiomycetes</taxon>
        <taxon>Eurotiomycetidae</taxon>
        <taxon>Eurotiales</taxon>
        <taxon>Aspergillaceae</taxon>
        <taxon>Aspergillus</taxon>
        <taxon>Aspergillus subgen. Circumdati</taxon>
    </lineage>
</organism>
<gene>
    <name evidence="2" type="ORF">BDV24DRAFT_155424</name>
</gene>
<dbReference type="InterPro" id="IPR003609">
    <property type="entry name" value="Pan_app"/>
</dbReference>
<accession>A0A5N6XV64</accession>
<dbReference type="EMBL" id="ML737201">
    <property type="protein sequence ID" value="KAE8336099.1"/>
    <property type="molecule type" value="Genomic_DNA"/>
</dbReference>
<proteinExistence type="predicted"/>
<dbReference type="Pfam" id="PF00024">
    <property type="entry name" value="PAN_1"/>
    <property type="match status" value="1"/>
</dbReference>
<dbReference type="AlphaFoldDB" id="A0A5N6XV64"/>
<reference evidence="2" key="1">
    <citation type="submission" date="2019-04" db="EMBL/GenBank/DDBJ databases">
        <title>Friends and foes A comparative genomics study of 23 Aspergillus species from section Flavi.</title>
        <authorList>
            <consortium name="DOE Joint Genome Institute"/>
            <person name="Kjaerbolling I."/>
            <person name="Vesth T."/>
            <person name="Frisvad J.C."/>
            <person name="Nybo J.L."/>
            <person name="Theobald S."/>
            <person name="Kildgaard S."/>
            <person name="Isbrandt T."/>
            <person name="Kuo A."/>
            <person name="Sato A."/>
            <person name="Lyhne E.K."/>
            <person name="Kogle M.E."/>
            <person name="Wiebenga A."/>
            <person name="Kun R.S."/>
            <person name="Lubbers R.J."/>
            <person name="Makela M.R."/>
            <person name="Barry K."/>
            <person name="Chovatia M."/>
            <person name="Clum A."/>
            <person name="Daum C."/>
            <person name="Haridas S."/>
            <person name="He G."/>
            <person name="LaButti K."/>
            <person name="Lipzen A."/>
            <person name="Mondo S."/>
            <person name="Riley R."/>
            <person name="Salamov A."/>
            <person name="Simmons B.A."/>
            <person name="Magnuson J.K."/>
            <person name="Henrissat B."/>
            <person name="Mortensen U.H."/>
            <person name="Larsen T.O."/>
            <person name="Devries R.P."/>
            <person name="Grigoriev I.V."/>
            <person name="Machida M."/>
            <person name="Baker S.E."/>
            <person name="Andersen M.R."/>
        </authorList>
    </citation>
    <scope>NUCLEOTIDE SEQUENCE</scope>
    <source>
        <strain evidence="2">CBS 117612</strain>
    </source>
</reference>